<evidence type="ECO:0000313" key="2">
    <source>
        <dbReference type="EMBL" id="BCB77666.1"/>
    </source>
</evidence>
<reference evidence="2 3" key="1">
    <citation type="submission" date="2020-03" db="EMBL/GenBank/DDBJ databases">
        <title>Whole genome shotgun sequence of Phytohabitans flavus NBRC 107702.</title>
        <authorList>
            <person name="Komaki H."/>
            <person name="Tamura T."/>
        </authorList>
    </citation>
    <scope>NUCLEOTIDE SEQUENCE [LARGE SCALE GENOMIC DNA]</scope>
    <source>
        <strain evidence="2 3">NBRC 107702</strain>
    </source>
</reference>
<dbReference type="Proteomes" id="UP000502508">
    <property type="component" value="Chromosome"/>
</dbReference>
<keyword evidence="3" id="KW-1185">Reference proteome</keyword>
<organism evidence="2 3">
    <name type="scientific">Phytohabitans flavus</name>
    <dbReference type="NCBI Taxonomy" id="1076124"/>
    <lineage>
        <taxon>Bacteria</taxon>
        <taxon>Bacillati</taxon>
        <taxon>Actinomycetota</taxon>
        <taxon>Actinomycetes</taxon>
        <taxon>Micromonosporales</taxon>
        <taxon>Micromonosporaceae</taxon>
    </lineage>
</organism>
<feature type="compositionally biased region" description="Low complexity" evidence="1">
    <location>
        <begin position="56"/>
        <end position="71"/>
    </location>
</feature>
<name>A0A6F8XV11_9ACTN</name>
<accession>A0A6F8XV11</accession>
<reference evidence="2 3" key="2">
    <citation type="submission" date="2020-03" db="EMBL/GenBank/DDBJ databases">
        <authorList>
            <person name="Ichikawa N."/>
            <person name="Kimura A."/>
            <person name="Kitahashi Y."/>
            <person name="Uohara A."/>
        </authorList>
    </citation>
    <scope>NUCLEOTIDE SEQUENCE [LARGE SCALE GENOMIC DNA]</scope>
    <source>
        <strain evidence="2 3">NBRC 107702</strain>
    </source>
</reference>
<protein>
    <submittedName>
        <fullName evidence="2">Uncharacterized protein</fullName>
    </submittedName>
</protein>
<evidence type="ECO:0000313" key="3">
    <source>
        <dbReference type="Proteomes" id="UP000502508"/>
    </source>
</evidence>
<dbReference type="EMBL" id="AP022870">
    <property type="protein sequence ID" value="BCB77666.1"/>
    <property type="molecule type" value="Genomic_DNA"/>
</dbReference>
<gene>
    <name evidence="2" type="ORF">Pflav_040760</name>
</gene>
<dbReference type="AlphaFoldDB" id="A0A6F8XV11"/>
<proteinExistence type="predicted"/>
<sequence>MYWLPPGSVSGIRCTASGQTIRGDASWPKSGTVPDQSAAATGIDDASLMWMATGTTATASPTAHTAATTSRPDLRLRARRAP</sequence>
<dbReference type="KEGG" id="pfla:Pflav_040760"/>
<feature type="region of interest" description="Disordered" evidence="1">
    <location>
        <begin position="56"/>
        <end position="82"/>
    </location>
</feature>
<evidence type="ECO:0000256" key="1">
    <source>
        <dbReference type="SAM" id="MobiDB-lite"/>
    </source>
</evidence>